<reference evidence="2" key="1">
    <citation type="journal article" date="2019" name="Plant Biotechnol. J.">
        <title>Genome sequencing of the Australian wild diploid species Gossypium australe highlights disease resistance and delayed gland morphogenesis.</title>
        <authorList>
            <person name="Cai Y."/>
            <person name="Cai X."/>
            <person name="Wang Q."/>
            <person name="Wang P."/>
            <person name="Zhang Y."/>
            <person name="Cai C."/>
            <person name="Xu Y."/>
            <person name="Wang K."/>
            <person name="Zhou Z."/>
            <person name="Wang C."/>
            <person name="Geng S."/>
            <person name="Li B."/>
            <person name="Dong Q."/>
            <person name="Hou Y."/>
            <person name="Wang H."/>
            <person name="Ai P."/>
            <person name="Liu Z."/>
            <person name="Yi F."/>
            <person name="Sun M."/>
            <person name="An G."/>
            <person name="Cheng J."/>
            <person name="Zhang Y."/>
            <person name="Shi Q."/>
            <person name="Xie Y."/>
            <person name="Shi X."/>
            <person name="Chang Y."/>
            <person name="Huang F."/>
            <person name="Chen Y."/>
            <person name="Hong S."/>
            <person name="Mi L."/>
            <person name="Sun Q."/>
            <person name="Zhang L."/>
            <person name="Zhou B."/>
            <person name="Peng R."/>
            <person name="Zhang X."/>
            <person name="Liu F."/>
        </authorList>
    </citation>
    <scope>NUCLEOTIDE SEQUENCE [LARGE SCALE GENOMIC DNA]</scope>
    <source>
        <strain evidence="2">cv. PA1801</strain>
    </source>
</reference>
<proteinExistence type="predicted"/>
<name>A0A5B6WW84_9ROSI</name>
<accession>A0A5B6WW84</accession>
<evidence type="ECO:0000313" key="2">
    <source>
        <dbReference type="Proteomes" id="UP000325315"/>
    </source>
</evidence>
<dbReference type="EMBL" id="SMMG02000002">
    <property type="protein sequence ID" value="KAA3484957.1"/>
    <property type="molecule type" value="Genomic_DNA"/>
</dbReference>
<sequence length="77" mass="8755">MLYHTTWFISKLDLLKYMMESIALNDGLVAIKGSTIADFLANRALEDYEPLSFDFPNEDLMYVATTEEDSQKVILGS</sequence>
<organism evidence="1 2">
    <name type="scientific">Gossypium australe</name>
    <dbReference type="NCBI Taxonomy" id="47621"/>
    <lineage>
        <taxon>Eukaryota</taxon>
        <taxon>Viridiplantae</taxon>
        <taxon>Streptophyta</taxon>
        <taxon>Embryophyta</taxon>
        <taxon>Tracheophyta</taxon>
        <taxon>Spermatophyta</taxon>
        <taxon>Magnoliopsida</taxon>
        <taxon>eudicotyledons</taxon>
        <taxon>Gunneridae</taxon>
        <taxon>Pentapetalae</taxon>
        <taxon>rosids</taxon>
        <taxon>malvids</taxon>
        <taxon>Malvales</taxon>
        <taxon>Malvaceae</taxon>
        <taxon>Malvoideae</taxon>
        <taxon>Gossypium</taxon>
    </lineage>
</organism>
<comment type="caution">
    <text evidence="1">The sequence shown here is derived from an EMBL/GenBank/DDBJ whole genome shotgun (WGS) entry which is preliminary data.</text>
</comment>
<dbReference type="AlphaFoldDB" id="A0A5B6WW84"/>
<keyword evidence="2" id="KW-1185">Reference proteome</keyword>
<dbReference type="Proteomes" id="UP000325315">
    <property type="component" value="Unassembled WGS sequence"/>
</dbReference>
<dbReference type="OrthoDB" id="997510at2759"/>
<protein>
    <submittedName>
        <fullName evidence="1">Integrase, catalytic core</fullName>
    </submittedName>
</protein>
<evidence type="ECO:0000313" key="1">
    <source>
        <dbReference type="EMBL" id="KAA3484957.1"/>
    </source>
</evidence>
<gene>
    <name evidence="1" type="ORF">EPI10_007008</name>
</gene>